<dbReference type="EMBL" id="JAPFFF010000041">
    <property type="protein sequence ID" value="KAK8841505.1"/>
    <property type="molecule type" value="Genomic_DNA"/>
</dbReference>
<organism evidence="1 2">
    <name type="scientific">Tritrichomonas musculus</name>
    <dbReference type="NCBI Taxonomy" id="1915356"/>
    <lineage>
        <taxon>Eukaryota</taxon>
        <taxon>Metamonada</taxon>
        <taxon>Parabasalia</taxon>
        <taxon>Tritrichomonadida</taxon>
        <taxon>Tritrichomonadidae</taxon>
        <taxon>Tritrichomonas</taxon>
    </lineage>
</organism>
<protein>
    <submittedName>
        <fullName evidence="1">Uncharacterized protein</fullName>
    </submittedName>
</protein>
<accession>A0ABR2H7Y4</accession>
<sequence length="90" mass="10321">MLSFFRKVRKTLGHVVPSPDLVHSAIWVSKDAEVSDNSVGALFVYGRYFNMKNSPVYLDNDGAKAYVMTLKQFKQRYPAIEPMKLNPHKM</sequence>
<evidence type="ECO:0000313" key="2">
    <source>
        <dbReference type="Proteomes" id="UP001470230"/>
    </source>
</evidence>
<evidence type="ECO:0000313" key="1">
    <source>
        <dbReference type="EMBL" id="KAK8841505.1"/>
    </source>
</evidence>
<proteinExistence type="predicted"/>
<dbReference type="Proteomes" id="UP001470230">
    <property type="component" value="Unassembled WGS sequence"/>
</dbReference>
<reference evidence="1 2" key="1">
    <citation type="submission" date="2024-04" db="EMBL/GenBank/DDBJ databases">
        <title>Tritrichomonas musculus Genome.</title>
        <authorList>
            <person name="Alves-Ferreira E."/>
            <person name="Grigg M."/>
            <person name="Lorenzi H."/>
            <person name="Galac M."/>
        </authorList>
    </citation>
    <scope>NUCLEOTIDE SEQUENCE [LARGE SCALE GENOMIC DNA]</scope>
    <source>
        <strain evidence="1 2">EAF2021</strain>
    </source>
</reference>
<gene>
    <name evidence="1" type="ORF">M9Y10_027124</name>
</gene>
<comment type="caution">
    <text evidence="1">The sequence shown here is derived from an EMBL/GenBank/DDBJ whole genome shotgun (WGS) entry which is preliminary data.</text>
</comment>
<name>A0ABR2H7Y4_9EUKA</name>
<keyword evidence="2" id="KW-1185">Reference proteome</keyword>